<sequence length="154" mass="16847">MKCFGSAGIILFMNKKDLFMEKITNFSLSNLFPDYTGGLDYANGIAYLREKFGRLYKNTTVVALKIIANVAMNPAADSSVPDRSGAIQSDAVNAPATIPPINKPNIIKIINANVGVVQSTNKPRLIKQTAAPAHPMHSINFVEAVMPIRPEFRR</sequence>
<dbReference type="WBParaSite" id="ACRNAN_scaffold14883.g30526.t1">
    <property type="protein sequence ID" value="ACRNAN_scaffold14883.g30526.t1"/>
    <property type="gene ID" value="ACRNAN_scaffold14883.g30526"/>
</dbReference>
<keyword evidence="3" id="KW-0807">Transducer</keyword>
<dbReference type="SUPFAM" id="SSF52540">
    <property type="entry name" value="P-loop containing nucleoside triphosphate hydrolases"/>
    <property type="match status" value="1"/>
</dbReference>
<keyword evidence="1 4" id="KW-0547">Nucleotide-binding</keyword>
<keyword evidence="2 4" id="KW-0342">GTP-binding</keyword>
<name>A0A914CWC9_9BILA</name>
<evidence type="ECO:0000256" key="3">
    <source>
        <dbReference type="ARBA" id="ARBA00023224"/>
    </source>
</evidence>
<reference evidence="6" key="1">
    <citation type="submission" date="2022-11" db="UniProtKB">
        <authorList>
            <consortium name="WormBaseParasite"/>
        </authorList>
    </citation>
    <scope>IDENTIFICATION</scope>
</reference>
<evidence type="ECO:0000256" key="4">
    <source>
        <dbReference type="PIRSR" id="PIRSR601019-1"/>
    </source>
</evidence>
<dbReference type="GO" id="GO:0031683">
    <property type="term" value="F:G-protein beta/gamma-subunit complex binding"/>
    <property type="evidence" value="ECO:0007669"/>
    <property type="project" value="InterPro"/>
</dbReference>
<organism evidence="5 6">
    <name type="scientific">Acrobeloides nanus</name>
    <dbReference type="NCBI Taxonomy" id="290746"/>
    <lineage>
        <taxon>Eukaryota</taxon>
        <taxon>Metazoa</taxon>
        <taxon>Ecdysozoa</taxon>
        <taxon>Nematoda</taxon>
        <taxon>Chromadorea</taxon>
        <taxon>Rhabditida</taxon>
        <taxon>Tylenchina</taxon>
        <taxon>Cephalobomorpha</taxon>
        <taxon>Cephaloboidea</taxon>
        <taxon>Cephalobidae</taxon>
        <taxon>Acrobeloides</taxon>
    </lineage>
</organism>
<dbReference type="AlphaFoldDB" id="A0A914CWC9"/>
<dbReference type="Proteomes" id="UP000887540">
    <property type="component" value="Unplaced"/>
</dbReference>
<dbReference type="GO" id="GO:0005525">
    <property type="term" value="F:GTP binding"/>
    <property type="evidence" value="ECO:0007669"/>
    <property type="project" value="UniProtKB-KW"/>
</dbReference>
<dbReference type="InterPro" id="IPR027417">
    <property type="entry name" value="P-loop_NTPase"/>
</dbReference>
<protein>
    <submittedName>
        <fullName evidence="6">Uncharacterized protein</fullName>
    </submittedName>
</protein>
<evidence type="ECO:0000256" key="1">
    <source>
        <dbReference type="ARBA" id="ARBA00022741"/>
    </source>
</evidence>
<dbReference type="GO" id="GO:0003924">
    <property type="term" value="F:GTPase activity"/>
    <property type="evidence" value="ECO:0007669"/>
    <property type="project" value="InterPro"/>
</dbReference>
<dbReference type="InterPro" id="IPR001019">
    <property type="entry name" value="Gprotein_alpha_su"/>
</dbReference>
<evidence type="ECO:0000256" key="2">
    <source>
        <dbReference type="ARBA" id="ARBA00023134"/>
    </source>
</evidence>
<evidence type="ECO:0000313" key="6">
    <source>
        <dbReference type="WBParaSite" id="ACRNAN_scaffold14883.g30526.t1"/>
    </source>
</evidence>
<dbReference type="GO" id="GO:0007186">
    <property type="term" value="P:G protein-coupled receptor signaling pathway"/>
    <property type="evidence" value="ECO:0007669"/>
    <property type="project" value="InterPro"/>
</dbReference>
<evidence type="ECO:0000313" key="5">
    <source>
        <dbReference type="Proteomes" id="UP000887540"/>
    </source>
</evidence>
<keyword evidence="5" id="KW-1185">Reference proteome</keyword>
<proteinExistence type="predicted"/>
<dbReference type="Pfam" id="PF00503">
    <property type="entry name" value="G-alpha"/>
    <property type="match status" value="1"/>
</dbReference>
<accession>A0A914CWC9</accession>
<feature type="binding site" evidence="4">
    <location>
        <begin position="14"/>
        <end position="17"/>
    </location>
    <ligand>
        <name>GTP</name>
        <dbReference type="ChEBI" id="CHEBI:37565"/>
    </ligand>
</feature>
<dbReference type="Gene3D" id="3.40.50.300">
    <property type="entry name" value="P-loop containing nucleotide triphosphate hydrolases"/>
    <property type="match status" value="1"/>
</dbReference>